<feature type="transmembrane region" description="Helical" evidence="5">
    <location>
        <begin position="72"/>
        <end position="101"/>
    </location>
</feature>
<feature type="domain" description="Integral membrane bound transporter" evidence="6">
    <location>
        <begin position="31"/>
        <end position="152"/>
    </location>
</feature>
<dbReference type="Proteomes" id="UP001433638">
    <property type="component" value="Unassembled WGS sequence"/>
</dbReference>
<accession>A0ABV1M4G5</accession>
<dbReference type="EMBL" id="JBEFLD010000005">
    <property type="protein sequence ID" value="MEQ6291114.1"/>
    <property type="molecule type" value="Genomic_DNA"/>
</dbReference>
<feature type="transmembrane region" description="Helical" evidence="5">
    <location>
        <begin position="39"/>
        <end position="60"/>
    </location>
</feature>
<feature type="transmembrane region" description="Helical" evidence="5">
    <location>
        <begin position="12"/>
        <end position="33"/>
    </location>
</feature>
<keyword evidence="2 5" id="KW-0812">Transmembrane</keyword>
<proteinExistence type="predicted"/>
<evidence type="ECO:0000313" key="8">
    <source>
        <dbReference type="Proteomes" id="UP001433638"/>
    </source>
</evidence>
<organism evidence="7 8">
    <name type="scientific">Vogesella oryzagri</name>
    <dbReference type="NCBI Taxonomy" id="3160864"/>
    <lineage>
        <taxon>Bacteria</taxon>
        <taxon>Pseudomonadati</taxon>
        <taxon>Pseudomonadota</taxon>
        <taxon>Betaproteobacteria</taxon>
        <taxon>Neisseriales</taxon>
        <taxon>Chromobacteriaceae</taxon>
        <taxon>Vogesella</taxon>
    </lineage>
</organism>
<reference evidence="7" key="1">
    <citation type="submission" date="2024-06" db="EMBL/GenBank/DDBJ databases">
        <title>Genome sequence of Vogesella sp. MAHUQ-64.</title>
        <authorList>
            <person name="Huq M.A."/>
        </authorList>
    </citation>
    <scope>NUCLEOTIDE SEQUENCE</scope>
    <source>
        <strain evidence="7">MAHUQ-64</strain>
    </source>
</reference>
<evidence type="ECO:0000313" key="7">
    <source>
        <dbReference type="EMBL" id="MEQ6291114.1"/>
    </source>
</evidence>
<feature type="transmembrane region" description="Helical" evidence="5">
    <location>
        <begin position="107"/>
        <end position="124"/>
    </location>
</feature>
<evidence type="ECO:0000259" key="6">
    <source>
        <dbReference type="Pfam" id="PF13515"/>
    </source>
</evidence>
<evidence type="ECO:0000256" key="2">
    <source>
        <dbReference type="ARBA" id="ARBA00022692"/>
    </source>
</evidence>
<feature type="transmembrane region" description="Helical" evidence="5">
    <location>
        <begin position="136"/>
        <end position="158"/>
    </location>
</feature>
<name>A0ABV1M4G5_9NEIS</name>
<dbReference type="InterPro" id="IPR049453">
    <property type="entry name" value="Memb_transporter_dom"/>
</dbReference>
<evidence type="ECO:0000256" key="3">
    <source>
        <dbReference type="ARBA" id="ARBA00022989"/>
    </source>
</evidence>
<keyword evidence="3 5" id="KW-1133">Transmembrane helix</keyword>
<evidence type="ECO:0000256" key="5">
    <source>
        <dbReference type="SAM" id="Phobius"/>
    </source>
</evidence>
<dbReference type="Pfam" id="PF13515">
    <property type="entry name" value="FUSC_2"/>
    <property type="match status" value="1"/>
</dbReference>
<comment type="subcellular location">
    <subcellularLocation>
        <location evidence="1">Membrane</location>
        <topology evidence="1">Multi-pass membrane protein</topology>
    </subcellularLocation>
</comment>
<dbReference type="RefSeq" id="WP_349587486.1">
    <property type="nucleotide sequence ID" value="NZ_JBEFLD010000005.1"/>
</dbReference>
<sequence>MPLAFITPRRNAALYLGNILLGSCIVWFGLPALGMPAPYWALISLIFIIEPDIAQARANFRARLINTVSGSVIACLCLLLLGAGFGALLLALGLAVLLAMLVEHYPANWRLAPVTVVILMSAAMSPHGPGQEWQLALLRVLEVLAGSVVALLQTLLYARWLAPVLEDGRPE</sequence>
<keyword evidence="8" id="KW-1185">Reference proteome</keyword>
<evidence type="ECO:0000256" key="4">
    <source>
        <dbReference type="ARBA" id="ARBA00023136"/>
    </source>
</evidence>
<comment type="caution">
    <text evidence="7">The sequence shown here is derived from an EMBL/GenBank/DDBJ whole genome shotgun (WGS) entry which is preliminary data.</text>
</comment>
<keyword evidence="4 5" id="KW-0472">Membrane</keyword>
<evidence type="ECO:0000256" key="1">
    <source>
        <dbReference type="ARBA" id="ARBA00004141"/>
    </source>
</evidence>
<protein>
    <submittedName>
        <fullName evidence="7">FUSC family protein</fullName>
    </submittedName>
</protein>
<gene>
    <name evidence="7" type="ORF">ABNW52_10885</name>
</gene>